<accession>A9D3R2</accession>
<dbReference type="OrthoDB" id="7297112at2"/>
<dbReference type="InterPro" id="IPR005135">
    <property type="entry name" value="Endo/exonuclease/phosphatase"/>
</dbReference>
<feature type="domain" description="Endonuclease/exonuclease/phosphatase" evidence="1">
    <location>
        <begin position="6"/>
        <end position="338"/>
    </location>
</feature>
<dbReference type="AlphaFoldDB" id="A9D3R2"/>
<reference evidence="2 3" key="1">
    <citation type="submission" date="2007-10" db="EMBL/GenBank/DDBJ databases">
        <authorList>
            <person name="Wagner-Dobler I."/>
            <person name="Ferriera S."/>
            <person name="Johnson J."/>
            <person name="Kravitz S."/>
            <person name="Beeson K."/>
            <person name="Sutton G."/>
            <person name="Rogers Y.-H."/>
            <person name="Friedman R."/>
            <person name="Frazier M."/>
            <person name="Venter J.C."/>
        </authorList>
    </citation>
    <scope>NUCLEOTIDE SEQUENCE [LARGE SCALE GENOMIC DNA]</scope>
    <source>
        <strain evidence="2 3">DFL-43</strain>
    </source>
</reference>
<dbReference type="PANTHER" id="PTHR42834">
    <property type="entry name" value="ENDONUCLEASE/EXONUCLEASE/PHOSPHATASE FAMILY PROTEIN (AFU_ORTHOLOGUE AFUA_3G09210)"/>
    <property type="match status" value="1"/>
</dbReference>
<proteinExistence type="predicted"/>
<protein>
    <recommendedName>
        <fullName evidence="1">Endonuclease/exonuclease/phosphatase domain-containing protein</fullName>
    </recommendedName>
</protein>
<dbReference type="Pfam" id="PF19580">
    <property type="entry name" value="Exo_endo_phos_3"/>
    <property type="match status" value="1"/>
</dbReference>
<comment type="caution">
    <text evidence="2">The sequence shown here is derived from an EMBL/GenBank/DDBJ whole genome shotgun (WGS) entry which is preliminary data.</text>
</comment>
<evidence type="ECO:0000313" key="3">
    <source>
        <dbReference type="Proteomes" id="UP000004291"/>
    </source>
</evidence>
<dbReference type="RefSeq" id="WP_007196730.1">
    <property type="nucleotide sequence ID" value="NZ_CM002917.1"/>
</dbReference>
<dbReference type="InterPro" id="IPR036691">
    <property type="entry name" value="Endo/exonu/phosph_ase_sf"/>
</dbReference>
<evidence type="ECO:0000259" key="1">
    <source>
        <dbReference type="Pfam" id="PF19580"/>
    </source>
</evidence>
<keyword evidence="3" id="KW-1185">Reference proteome</keyword>
<sequence>MPDYLVGFWNLENLFAPEGFPAREPWIAKKNAGDLKGWTQALFDRKIDQLASIIVQMGGGAGPDLLGVCEVENRFALEALSDRLDQLLPGRNYSIVHADSTKDKRGIDTAFIFDKNRLVIIETEIFSHFVMRRTGTRDITQCTFVTNSGNQLIALSNHWPSRSGGTIESAGYRMTAGETLGYWHERIREERDKDAAVIAMGDMNDDPYDASLMVHANARRERDDVEGSTSAMFYNLSWNLLRQTVTSKSGRKRTLYGTLYFKGDANLFDQILVSRSLLKGSTPLKVLEDTVRIEAYPEMTSNSKNEGPIRFGMAKGNAARNVNTDGYSDHFPVSVVVRETVPGV</sequence>
<dbReference type="PANTHER" id="PTHR42834:SF1">
    <property type="entry name" value="ENDONUCLEASE_EXONUCLEASE_PHOSPHATASE FAMILY PROTEIN (AFU_ORTHOLOGUE AFUA_3G09210)"/>
    <property type="match status" value="1"/>
</dbReference>
<gene>
    <name evidence="2" type="ORF">HPDFL43_04705</name>
</gene>
<dbReference type="SUPFAM" id="SSF56219">
    <property type="entry name" value="DNase I-like"/>
    <property type="match status" value="1"/>
</dbReference>
<dbReference type="EMBL" id="ABIA03000002">
    <property type="protein sequence ID" value="EDQ33724.1"/>
    <property type="molecule type" value="Genomic_DNA"/>
</dbReference>
<dbReference type="Gene3D" id="3.60.10.10">
    <property type="entry name" value="Endonuclease/exonuclease/phosphatase"/>
    <property type="match status" value="1"/>
</dbReference>
<organism evidence="2 3">
    <name type="scientific">Hoeflea phototrophica (strain DSM 17068 / NCIMB 14078 / DFL-43)</name>
    <dbReference type="NCBI Taxonomy" id="411684"/>
    <lineage>
        <taxon>Bacteria</taxon>
        <taxon>Pseudomonadati</taxon>
        <taxon>Pseudomonadota</taxon>
        <taxon>Alphaproteobacteria</taxon>
        <taxon>Hyphomicrobiales</taxon>
        <taxon>Rhizobiaceae</taxon>
        <taxon>Hoeflea</taxon>
    </lineage>
</organism>
<dbReference type="Proteomes" id="UP000004291">
    <property type="component" value="Chromosome"/>
</dbReference>
<dbReference type="eggNOG" id="COG2374">
    <property type="taxonomic scope" value="Bacteria"/>
</dbReference>
<dbReference type="HOGENOM" id="CLU_058239_1_0_5"/>
<dbReference type="GO" id="GO:0003824">
    <property type="term" value="F:catalytic activity"/>
    <property type="evidence" value="ECO:0007669"/>
    <property type="project" value="InterPro"/>
</dbReference>
<evidence type="ECO:0000313" key="2">
    <source>
        <dbReference type="EMBL" id="EDQ33724.1"/>
    </source>
</evidence>
<dbReference type="STRING" id="411684.HPDFL43_04705"/>
<name>A9D3R2_HOEPD</name>
<reference evidence="2 3" key="2">
    <citation type="submission" date="2012-06" db="EMBL/GenBank/DDBJ databases">
        <authorList>
            <person name="Fiebig A."/>
        </authorList>
    </citation>
    <scope>NUCLEOTIDE SEQUENCE [LARGE SCALE GENOMIC DNA]</scope>
    <source>
        <strain evidence="2 3">DFL-43</strain>
    </source>
</reference>